<feature type="region of interest" description="Disordered" evidence="1">
    <location>
        <begin position="21"/>
        <end position="43"/>
    </location>
</feature>
<name>A0A4Z2HJG8_9TELE</name>
<dbReference type="Proteomes" id="UP000314294">
    <property type="component" value="Unassembled WGS sequence"/>
</dbReference>
<feature type="compositionally biased region" description="Low complexity" evidence="1">
    <location>
        <begin position="379"/>
        <end position="389"/>
    </location>
</feature>
<evidence type="ECO:0000313" key="2">
    <source>
        <dbReference type="EMBL" id="TNN65906.1"/>
    </source>
</evidence>
<evidence type="ECO:0000313" key="3">
    <source>
        <dbReference type="Proteomes" id="UP000314294"/>
    </source>
</evidence>
<proteinExistence type="predicted"/>
<dbReference type="EMBL" id="SRLO01000228">
    <property type="protein sequence ID" value="TNN65906.1"/>
    <property type="molecule type" value="Genomic_DNA"/>
</dbReference>
<feature type="region of interest" description="Disordered" evidence="1">
    <location>
        <begin position="372"/>
        <end position="391"/>
    </location>
</feature>
<protein>
    <submittedName>
        <fullName evidence="2">Uncharacterized protein</fullName>
    </submittedName>
</protein>
<reference evidence="2 3" key="1">
    <citation type="submission" date="2019-03" db="EMBL/GenBank/DDBJ databases">
        <title>First draft genome of Liparis tanakae, snailfish: a comprehensive survey of snailfish specific genes.</title>
        <authorList>
            <person name="Kim W."/>
            <person name="Song I."/>
            <person name="Jeong J.-H."/>
            <person name="Kim D."/>
            <person name="Kim S."/>
            <person name="Ryu S."/>
            <person name="Song J.Y."/>
            <person name="Lee S.K."/>
        </authorList>
    </citation>
    <scope>NUCLEOTIDE SEQUENCE [LARGE SCALE GENOMIC DNA]</scope>
    <source>
        <tissue evidence="2">Muscle</tissue>
    </source>
</reference>
<comment type="caution">
    <text evidence="2">The sequence shown here is derived from an EMBL/GenBank/DDBJ whole genome shotgun (WGS) entry which is preliminary data.</text>
</comment>
<accession>A0A4Z2HJG8</accession>
<gene>
    <name evidence="2" type="ORF">EYF80_023906</name>
</gene>
<dbReference type="AlphaFoldDB" id="A0A4Z2HJG8"/>
<evidence type="ECO:0000256" key="1">
    <source>
        <dbReference type="SAM" id="MobiDB-lite"/>
    </source>
</evidence>
<sequence>MQADVRLSCVSMAIVQETEKRDSTARFGGSRHKEAEHKSTTLPESDWPRGCLCSLPRRWSATTVPAHLDLHLTTPEKRLSSSHGGAALLLDLLLRCSPKPPVPFLASFFVFCRHSEPFLLLLLFLHRLQTGQAGCHGPQGGRRGGRISQGGISIGNISDAGAGLSICFSMGDACPSTGVSDLFLPSSAFIYQLQELLKSSDDQFFCTHDPWVCQALSITLEVIPSAVLLLSLNPTNQRDCIAGAALYWSGGLSHPPTTLEAAPVVRPELGLAVEYKQLPFSVRRKRHWVCVFPLPSEVFRVATVTKDPIPTCRASSPMGRPYPMRPHSPLRYTSAGLGHEVGPPRPAGGAVGVWPPLSSPPAFRRFLEHRAQARRPRISGRSPRPSSIRLGKGREAREHFWSISLVEPDTFRQG</sequence>
<keyword evidence="3" id="KW-1185">Reference proteome</keyword>
<organism evidence="2 3">
    <name type="scientific">Liparis tanakae</name>
    <name type="common">Tanaka's snailfish</name>
    <dbReference type="NCBI Taxonomy" id="230148"/>
    <lineage>
        <taxon>Eukaryota</taxon>
        <taxon>Metazoa</taxon>
        <taxon>Chordata</taxon>
        <taxon>Craniata</taxon>
        <taxon>Vertebrata</taxon>
        <taxon>Euteleostomi</taxon>
        <taxon>Actinopterygii</taxon>
        <taxon>Neopterygii</taxon>
        <taxon>Teleostei</taxon>
        <taxon>Neoteleostei</taxon>
        <taxon>Acanthomorphata</taxon>
        <taxon>Eupercaria</taxon>
        <taxon>Perciformes</taxon>
        <taxon>Cottioidei</taxon>
        <taxon>Cottales</taxon>
        <taxon>Liparidae</taxon>
        <taxon>Liparis</taxon>
    </lineage>
</organism>